<name>A0A1A8J0H4_NOTKU</name>
<gene>
    <name evidence="2" type="primary">BX005250.1</name>
</gene>
<dbReference type="AlphaFoldDB" id="A0A1A8J0H4"/>
<proteinExistence type="predicted"/>
<reference evidence="2" key="2">
    <citation type="submission" date="2016-06" db="EMBL/GenBank/DDBJ databases">
        <title>The genome of a short-lived fish provides insights into sex chromosome evolution and the genetic control of aging.</title>
        <authorList>
            <person name="Reichwald K."/>
            <person name="Felder M."/>
            <person name="Petzold A."/>
            <person name="Koch P."/>
            <person name="Groth M."/>
            <person name="Platzer M."/>
        </authorList>
    </citation>
    <scope>NUCLEOTIDE SEQUENCE</scope>
    <source>
        <tissue evidence="2">Brain</tissue>
    </source>
</reference>
<accession>A0A1A8J0H4</accession>
<feature type="non-terminal residue" evidence="2">
    <location>
        <position position="1"/>
    </location>
</feature>
<feature type="compositionally biased region" description="Low complexity" evidence="1">
    <location>
        <begin position="53"/>
        <end position="72"/>
    </location>
</feature>
<feature type="compositionally biased region" description="Polar residues" evidence="1">
    <location>
        <begin position="42"/>
        <end position="52"/>
    </location>
</feature>
<feature type="region of interest" description="Disordered" evidence="1">
    <location>
        <begin position="42"/>
        <end position="95"/>
    </location>
</feature>
<sequence>HQPKSKAQNDSQTGKMTRHLHQRQSRSMMTFLNISPAGSLTTQTQTTCFNGGSSTKSASKCSQSWHVSSSVSLHPVRLQSGHSVSVGTSVDPGGA</sequence>
<evidence type="ECO:0000256" key="1">
    <source>
        <dbReference type="SAM" id="MobiDB-lite"/>
    </source>
</evidence>
<organism evidence="2">
    <name type="scientific">Nothobranchius kuhntae</name>
    <name type="common">Beira killifish</name>
    <dbReference type="NCBI Taxonomy" id="321403"/>
    <lineage>
        <taxon>Eukaryota</taxon>
        <taxon>Metazoa</taxon>
        <taxon>Chordata</taxon>
        <taxon>Craniata</taxon>
        <taxon>Vertebrata</taxon>
        <taxon>Euteleostomi</taxon>
        <taxon>Actinopterygii</taxon>
        <taxon>Neopterygii</taxon>
        <taxon>Teleostei</taxon>
        <taxon>Neoteleostei</taxon>
        <taxon>Acanthomorphata</taxon>
        <taxon>Ovalentaria</taxon>
        <taxon>Atherinomorphae</taxon>
        <taxon>Cyprinodontiformes</taxon>
        <taxon>Nothobranchiidae</taxon>
        <taxon>Nothobranchius</taxon>
    </lineage>
</organism>
<feature type="compositionally biased region" description="Polar residues" evidence="1">
    <location>
        <begin position="1"/>
        <end position="15"/>
    </location>
</feature>
<feature type="region of interest" description="Disordered" evidence="1">
    <location>
        <begin position="1"/>
        <end position="25"/>
    </location>
</feature>
<dbReference type="EMBL" id="HAED01015798">
    <property type="protein sequence ID" value="SBR02243.1"/>
    <property type="molecule type" value="Transcribed_RNA"/>
</dbReference>
<protein>
    <submittedName>
        <fullName evidence="2">Uncharacterized protein</fullName>
    </submittedName>
</protein>
<evidence type="ECO:0000313" key="2">
    <source>
        <dbReference type="EMBL" id="SBR02243.1"/>
    </source>
</evidence>
<reference evidence="2" key="1">
    <citation type="submission" date="2016-05" db="EMBL/GenBank/DDBJ databases">
        <authorList>
            <person name="Lavstsen T."/>
            <person name="Jespersen J.S."/>
        </authorList>
    </citation>
    <scope>NUCLEOTIDE SEQUENCE</scope>
    <source>
        <tissue evidence="2">Brain</tissue>
    </source>
</reference>
<feature type="non-terminal residue" evidence="2">
    <location>
        <position position="95"/>
    </location>
</feature>